<evidence type="ECO:0000313" key="3">
    <source>
        <dbReference type="Proteomes" id="UP000232149"/>
    </source>
</evidence>
<evidence type="ECO:0000313" key="4">
    <source>
        <dbReference type="Proteomes" id="UP000232188"/>
    </source>
</evidence>
<gene>
    <name evidence="2" type="ORF">CH376_07285</name>
    <name evidence="1" type="ORF">CH380_11505</name>
</gene>
<sequence length="87" mass="10659">MKKFRLRLKRGYNGKILSILRVLKKRNPIRIAEDLRKREVFYFRKFESDVLYSYPCLQKGFVRNKLRQTPFLNFTVLYKGLSLSYYK</sequence>
<proteinExistence type="predicted"/>
<name>A0A2M9YNG0_9LEPT</name>
<dbReference type="AlphaFoldDB" id="A0A2M9YNG0"/>
<dbReference type="Proteomes" id="UP000232188">
    <property type="component" value="Unassembled WGS sequence"/>
</dbReference>
<dbReference type="EMBL" id="NPDU01000014">
    <property type="protein sequence ID" value="PJZ62595.1"/>
    <property type="molecule type" value="Genomic_DNA"/>
</dbReference>
<evidence type="ECO:0000313" key="1">
    <source>
        <dbReference type="EMBL" id="PJZ53039.1"/>
    </source>
</evidence>
<accession>A0A2M9YNG0</accession>
<dbReference type="EMBL" id="NPDV01000009">
    <property type="protein sequence ID" value="PJZ53039.1"/>
    <property type="molecule type" value="Genomic_DNA"/>
</dbReference>
<organism evidence="1 4">
    <name type="scientific">Leptospira adleri</name>
    <dbReference type="NCBI Taxonomy" id="2023186"/>
    <lineage>
        <taxon>Bacteria</taxon>
        <taxon>Pseudomonadati</taxon>
        <taxon>Spirochaetota</taxon>
        <taxon>Spirochaetia</taxon>
        <taxon>Leptospirales</taxon>
        <taxon>Leptospiraceae</taxon>
        <taxon>Leptospira</taxon>
    </lineage>
</organism>
<evidence type="ECO:0000313" key="2">
    <source>
        <dbReference type="EMBL" id="PJZ62595.1"/>
    </source>
</evidence>
<keyword evidence="3" id="KW-1185">Reference proteome</keyword>
<comment type="caution">
    <text evidence="1">The sequence shown here is derived from an EMBL/GenBank/DDBJ whole genome shotgun (WGS) entry which is preliminary data.</text>
</comment>
<dbReference type="Proteomes" id="UP000232149">
    <property type="component" value="Unassembled WGS sequence"/>
</dbReference>
<reference evidence="3 4" key="1">
    <citation type="submission" date="2017-07" db="EMBL/GenBank/DDBJ databases">
        <title>Leptospira spp. isolated from tropical soils.</title>
        <authorList>
            <person name="Thibeaux R."/>
            <person name="Iraola G."/>
            <person name="Ferres I."/>
            <person name="Bierque E."/>
            <person name="Girault D."/>
            <person name="Soupe-Gilbert M.-E."/>
            <person name="Picardeau M."/>
            <person name="Goarant C."/>
        </authorList>
    </citation>
    <scope>NUCLEOTIDE SEQUENCE [LARGE SCALE GENOMIC DNA]</scope>
    <source>
        <strain evidence="1 4">FH2-B-C1</strain>
        <strain evidence="2 3">FH2-B-D1</strain>
    </source>
</reference>
<protein>
    <submittedName>
        <fullName evidence="1">Uncharacterized protein</fullName>
    </submittedName>
</protein>